<dbReference type="InterPro" id="IPR057321">
    <property type="entry name" value="RFX1-4/6/8-like_BCD"/>
</dbReference>
<protein>
    <submittedName>
        <fullName evidence="2">DNA-binding protein RFX8</fullName>
    </submittedName>
</protein>
<accession>A0A091RCM9</accession>
<keyword evidence="2" id="KW-0238">DNA-binding</keyword>
<feature type="non-terminal residue" evidence="2">
    <location>
        <position position="1"/>
    </location>
</feature>
<evidence type="ECO:0000313" key="2">
    <source>
        <dbReference type="EMBL" id="KFQ26412.1"/>
    </source>
</evidence>
<reference evidence="2 3" key="1">
    <citation type="submission" date="2014-04" db="EMBL/GenBank/DDBJ databases">
        <title>Genome evolution of avian class.</title>
        <authorList>
            <person name="Zhang G."/>
            <person name="Li C."/>
        </authorList>
    </citation>
    <scope>NUCLEOTIDE SEQUENCE [LARGE SCALE GENOMIC DNA]</scope>
    <source>
        <strain evidence="2">BGI_N332</strain>
    </source>
</reference>
<dbReference type="EMBL" id="KK797556">
    <property type="protein sequence ID" value="KFQ26412.1"/>
    <property type="molecule type" value="Genomic_DNA"/>
</dbReference>
<dbReference type="GO" id="GO:0000981">
    <property type="term" value="F:DNA-binding transcription factor activity, RNA polymerase II-specific"/>
    <property type="evidence" value="ECO:0007669"/>
    <property type="project" value="TreeGrafter"/>
</dbReference>
<keyword evidence="3" id="KW-1185">Reference proteome</keyword>
<gene>
    <name evidence="2" type="ORF">N332_14975</name>
</gene>
<feature type="domain" description="RFX1-4/6/8-like BCD" evidence="1">
    <location>
        <begin position="140"/>
        <end position="200"/>
    </location>
</feature>
<dbReference type="AlphaFoldDB" id="A0A091RCM9"/>
<name>A0A091RCM9_9AVES</name>
<feature type="non-terminal residue" evidence="2">
    <location>
        <position position="201"/>
    </location>
</feature>
<dbReference type="GO" id="GO:0000978">
    <property type="term" value="F:RNA polymerase II cis-regulatory region sequence-specific DNA binding"/>
    <property type="evidence" value="ECO:0007669"/>
    <property type="project" value="TreeGrafter"/>
</dbReference>
<sequence length="201" mass="23945">LIRLVFLGLERRRLCSKKSARYYYDGITIKKNSSFYNHYCSLLLEKNYDRYHFPEEVISSASQLSTLERISKNTCSFGDAAGYKSNSQKSGTNYHCSPSVIYLKTEQDERFQYSWPEFRRFNLWEQELERKYPYEKVALLANEYYSHCQDILLVVRRNELHKVKDCIMSFWSSLPPERIALMSLPDVCQLCESYDRQLFKV</sequence>
<proteinExistence type="predicted"/>
<dbReference type="PANTHER" id="PTHR12619">
    <property type="entry name" value="RFX TRANSCRIPTION FACTOR FAMILY"/>
    <property type="match status" value="1"/>
</dbReference>
<dbReference type="PANTHER" id="PTHR12619:SF24">
    <property type="entry name" value="DNA-BINDING PROTEIN RFX8"/>
    <property type="match status" value="1"/>
</dbReference>
<evidence type="ECO:0000313" key="3">
    <source>
        <dbReference type="Proteomes" id="UP000053369"/>
    </source>
</evidence>
<dbReference type="Proteomes" id="UP000053369">
    <property type="component" value="Unassembled WGS sequence"/>
</dbReference>
<organism evidence="2 3">
    <name type="scientific">Mesitornis unicolor</name>
    <name type="common">brown roatelo</name>
    <dbReference type="NCBI Taxonomy" id="54374"/>
    <lineage>
        <taxon>Eukaryota</taxon>
        <taxon>Metazoa</taxon>
        <taxon>Chordata</taxon>
        <taxon>Craniata</taxon>
        <taxon>Vertebrata</taxon>
        <taxon>Euteleostomi</taxon>
        <taxon>Archelosauria</taxon>
        <taxon>Archosauria</taxon>
        <taxon>Dinosauria</taxon>
        <taxon>Saurischia</taxon>
        <taxon>Theropoda</taxon>
        <taxon>Coelurosauria</taxon>
        <taxon>Aves</taxon>
        <taxon>Neognathae</taxon>
        <taxon>Neoaves</taxon>
        <taxon>Columbimorphae</taxon>
        <taxon>Mesitornithiformes</taxon>
        <taxon>Mesitornithidae</taxon>
        <taxon>Mesitornis</taxon>
    </lineage>
</organism>
<dbReference type="InterPro" id="IPR039779">
    <property type="entry name" value="RFX-like"/>
</dbReference>
<evidence type="ECO:0000259" key="1">
    <source>
        <dbReference type="Pfam" id="PF25340"/>
    </source>
</evidence>
<dbReference type="Pfam" id="PF25340">
    <property type="entry name" value="BCD_RFX"/>
    <property type="match status" value="1"/>
</dbReference>